<evidence type="ECO:0000313" key="6">
    <source>
        <dbReference type="EMBL" id="MBM6852501.1"/>
    </source>
</evidence>
<dbReference type="InterPro" id="IPR011050">
    <property type="entry name" value="Pectin_lyase_fold/virulence"/>
</dbReference>
<evidence type="ECO:0000256" key="2">
    <source>
        <dbReference type="ARBA" id="ARBA00022737"/>
    </source>
</evidence>
<dbReference type="Pfam" id="PF09479">
    <property type="entry name" value="Flg_new"/>
    <property type="match status" value="1"/>
</dbReference>
<evidence type="ECO:0000313" key="7">
    <source>
        <dbReference type="Proteomes" id="UP000719500"/>
    </source>
</evidence>
<dbReference type="Gene3D" id="2.60.40.4270">
    <property type="entry name" value="Listeria-Bacteroides repeat domain"/>
    <property type="match status" value="1"/>
</dbReference>
<dbReference type="PROSITE" id="PS51272">
    <property type="entry name" value="SLH"/>
    <property type="match status" value="3"/>
</dbReference>
<feature type="domain" description="SLH" evidence="5">
    <location>
        <begin position="789"/>
        <end position="849"/>
    </location>
</feature>
<comment type="subcellular location">
    <subcellularLocation>
        <location evidence="1">Cell envelope</location>
    </subcellularLocation>
</comment>
<evidence type="ECO:0000256" key="1">
    <source>
        <dbReference type="ARBA" id="ARBA00004196"/>
    </source>
</evidence>
<accession>A0ABS2FZU0</accession>
<dbReference type="Gene3D" id="2.160.20.10">
    <property type="entry name" value="Single-stranded right-handed beta-helix, Pectin lyase-like"/>
    <property type="match status" value="1"/>
</dbReference>
<evidence type="ECO:0000259" key="5">
    <source>
        <dbReference type="PROSITE" id="PS51272"/>
    </source>
</evidence>
<dbReference type="RefSeq" id="WP_204805827.1">
    <property type="nucleotide sequence ID" value="NZ_JACSNX010000042.1"/>
</dbReference>
<keyword evidence="2" id="KW-0677">Repeat</keyword>
<feature type="chain" id="PRO_5045716684" evidence="4">
    <location>
        <begin position="24"/>
        <end position="964"/>
    </location>
</feature>
<dbReference type="InterPro" id="IPR001119">
    <property type="entry name" value="SLH_dom"/>
</dbReference>
<feature type="signal peptide" evidence="4">
    <location>
        <begin position="1"/>
        <end position="23"/>
    </location>
</feature>
<feature type="domain" description="SLH" evidence="5">
    <location>
        <begin position="850"/>
        <end position="913"/>
    </location>
</feature>
<evidence type="ECO:0000256" key="4">
    <source>
        <dbReference type="SAM" id="SignalP"/>
    </source>
</evidence>
<organism evidence="6 7">
    <name type="scientific">Oscillibacter valericigenes</name>
    <dbReference type="NCBI Taxonomy" id="351091"/>
    <lineage>
        <taxon>Bacteria</taxon>
        <taxon>Bacillati</taxon>
        <taxon>Bacillota</taxon>
        <taxon>Clostridia</taxon>
        <taxon>Eubacteriales</taxon>
        <taxon>Oscillospiraceae</taxon>
        <taxon>Oscillibacter</taxon>
    </lineage>
</organism>
<feature type="region of interest" description="Disordered" evidence="3">
    <location>
        <begin position="29"/>
        <end position="53"/>
    </location>
</feature>
<proteinExistence type="predicted"/>
<keyword evidence="4" id="KW-0732">Signal</keyword>
<dbReference type="InterPro" id="IPR042229">
    <property type="entry name" value="Listeria/Bacterioides_rpt_sf"/>
</dbReference>
<reference evidence="6 7" key="1">
    <citation type="journal article" date="2021" name="Sci. Rep.">
        <title>The distribution of antibiotic resistance genes in chicken gut microbiota commensals.</title>
        <authorList>
            <person name="Juricova H."/>
            <person name="Matiasovicova J."/>
            <person name="Kubasova T."/>
            <person name="Cejkova D."/>
            <person name="Rychlik I."/>
        </authorList>
    </citation>
    <scope>NUCLEOTIDE SEQUENCE [LARGE SCALE GENOMIC DNA]</scope>
    <source>
        <strain evidence="6 7">An411</strain>
    </source>
</reference>
<evidence type="ECO:0000256" key="3">
    <source>
        <dbReference type="SAM" id="MobiDB-lite"/>
    </source>
</evidence>
<protein>
    <submittedName>
        <fullName evidence="6">S-layer homology domain-containing protein</fullName>
    </submittedName>
</protein>
<dbReference type="Pfam" id="PF18998">
    <property type="entry name" value="Flg_new_2"/>
    <property type="match status" value="1"/>
</dbReference>
<dbReference type="SUPFAM" id="SSF51126">
    <property type="entry name" value="Pectin lyase-like"/>
    <property type="match status" value="1"/>
</dbReference>
<keyword evidence="7" id="KW-1185">Reference proteome</keyword>
<dbReference type="NCBIfam" id="TIGR02543">
    <property type="entry name" value="List_Bact_rpt"/>
    <property type="match status" value="1"/>
</dbReference>
<dbReference type="Proteomes" id="UP000719500">
    <property type="component" value="Unassembled WGS sequence"/>
</dbReference>
<dbReference type="InterPro" id="IPR012334">
    <property type="entry name" value="Pectin_lyas_fold"/>
</dbReference>
<feature type="domain" description="SLH" evidence="5">
    <location>
        <begin position="914"/>
        <end position="964"/>
    </location>
</feature>
<comment type="caution">
    <text evidence="6">The sequence shown here is derived from an EMBL/GenBank/DDBJ whole genome shotgun (WGS) entry which is preliminary data.</text>
</comment>
<name>A0ABS2FZU0_9FIRM</name>
<dbReference type="EMBL" id="JACSNX010000042">
    <property type="protein sequence ID" value="MBM6852501.1"/>
    <property type="molecule type" value="Genomic_DNA"/>
</dbReference>
<sequence>MKRELVTGLLTLSLLASMLPANAAAAGSAPVSGQMVESQTGRESGAADNQLSSEAETGAFSFEDGTYETMEAAFAAASSGGTVTLTGRYGSGEGEKLVKIPANIVLQVASGAALTAELEDAAAILTSEGTLQVQAGGQLEFLGQTYVGTDADSVIRLQEGGITISGFDQGKSKFRIALEQNAVAEVPADQELKLTLPLQTGGGLDLTIGSGAELTVNGALAATGSQEDAGTGKPSQLTISGALTMGESGRLRMSYGSTLQVTASGTLKLNASGVMDNDPAGAKPYENTAKRFTYDQGAMLVVPADCAWQAENFTDSPLTSFVDPFTGETIYGNNGSADVPEEGFAAAIGGTQYATVAEAVAAVRAGETIRLLRDVELDGTGLANNHGALLISRDVILDGNGYTISAKEGTFSVAEDNGGGPSLVNIQDDAEVVLRNVTFDGGSAAKHGINIYHAEKVTLEKVEITGCRWYALVVNGTELSADGLSTSGNQWGVNIDQGSTVRLEDTEIAEGDSIVFEGVDASGSLTVESGSYQNIKTQGGTTAGSVTIAGGTVASVSNGAAADVSVTGGTVGTIENTGGGTAAISGGTVTGAVTNSGSGSITVTGGNFTTADVEEFVDPDQTVILTLDANGGSCAVKTLAAASGAAVGELPVPTRTGYTFAGWFTASSGGTQVTGESAFDANATLYAHWTASDDSDGGSGSPSGEYLITVDRVTGGTVRVNPGRADKGDTVTITVTPKAGYELDELTVTDSKGSEINVRSAGSNKYTFEMPGSRVTVSASFARTGESGSDMPFTDVSAGAYYFDAVRWAEEEGITSGVTGTTFAPGRSCTRAQIITFLWRANGSPRAENTKNPFTDVSADAYYYDAVLWAVEEGITSGVTGTTFAPDASCTRAQAAVMLWRAEGSPAVSGTNPFRDVADDDYYADAVVWAVKNGVTQGTTAATFEPGEACTRAQIVTFLYRALG</sequence>
<gene>
    <name evidence="6" type="ORF">H9X91_13785</name>
</gene>
<dbReference type="Pfam" id="PF00395">
    <property type="entry name" value="SLH"/>
    <property type="match status" value="3"/>
</dbReference>
<dbReference type="InterPro" id="IPR013378">
    <property type="entry name" value="InlB-like_B-rpt"/>
</dbReference>
<feature type="compositionally biased region" description="Polar residues" evidence="3">
    <location>
        <begin position="35"/>
        <end position="53"/>
    </location>
</feature>
<dbReference type="InterPro" id="IPR044060">
    <property type="entry name" value="Bacterial_rp_domain"/>
</dbReference>